<evidence type="ECO:0000313" key="2">
    <source>
        <dbReference type="EMBL" id="GAA1873498.1"/>
    </source>
</evidence>
<protein>
    <submittedName>
        <fullName evidence="2">DUF2306 domain-containing protein</fullName>
    </submittedName>
</protein>
<name>A0ABN2NKN4_9MICO</name>
<sequence>MALTTVPGSPRVRPADWLVPAGLVLVSVIPVLAGAARVGELAGEPAATEENARFVTAPVPVIVHIVAVTIYSILGAFQFSPAFRRRHNGWHRTAGRVLVPAAFATALSGLWMTAFYDLPAKDTVVVNSARYVVGVVMLVALVLAVRALLRHDYATHGDWMTRSYALAMGAGTQLLLLGPWTVIARPEPDDPATPVVNTILMTLAWVVNAVLAEWIIRGRIRDRARR</sequence>
<dbReference type="Proteomes" id="UP001501094">
    <property type="component" value="Unassembled WGS sequence"/>
</dbReference>
<reference evidence="2 3" key="1">
    <citation type="journal article" date="2019" name="Int. J. Syst. Evol. Microbiol.">
        <title>The Global Catalogue of Microorganisms (GCM) 10K type strain sequencing project: providing services to taxonomists for standard genome sequencing and annotation.</title>
        <authorList>
            <consortium name="The Broad Institute Genomics Platform"/>
            <consortium name="The Broad Institute Genome Sequencing Center for Infectious Disease"/>
            <person name="Wu L."/>
            <person name="Ma J."/>
        </authorList>
    </citation>
    <scope>NUCLEOTIDE SEQUENCE [LARGE SCALE GENOMIC DNA]</scope>
    <source>
        <strain evidence="2 3">JCM 14326</strain>
    </source>
</reference>
<feature type="transmembrane region" description="Helical" evidence="1">
    <location>
        <begin position="57"/>
        <end position="77"/>
    </location>
</feature>
<comment type="caution">
    <text evidence="2">The sequence shown here is derived from an EMBL/GenBank/DDBJ whole genome shotgun (WGS) entry which is preliminary data.</text>
</comment>
<organism evidence="2 3">
    <name type="scientific">Myceligenerans crystallogenes</name>
    <dbReference type="NCBI Taxonomy" id="316335"/>
    <lineage>
        <taxon>Bacteria</taxon>
        <taxon>Bacillati</taxon>
        <taxon>Actinomycetota</taxon>
        <taxon>Actinomycetes</taxon>
        <taxon>Micrococcales</taxon>
        <taxon>Promicromonosporaceae</taxon>
        <taxon>Myceligenerans</taxon>
    </lineage>
</organism>
<feature type="transmembrane region" description="Helical" evidence="1">
    <location>
        <begin position="128"/>
        <end position="149"/>
    </location>
</feature>
<feature type="transmembrane region" description="Helical" evidence="1">
    <location>
        <begin position="161"/>
        <end position="183"/>
    </location>
</feature>
<feature type="transmembrane region" description="Helical" evidence="1">
    <location>
        <begin position="97"/>
        <end position="116"/>
    </location>
</feature>
<keyword evidence="1" id="KW-0812">Transmembrane</keyword>
<keyword evidence="3" id="KW-1185">Reference proteome</keyword>
<dbReference type="Gene3D" id="1.20.120.1770">
    <property type="match status" value="1"/>
</dbReference>
<dbReference type="EMBL" id="BAAANL010000008">
    <property type="protein sequence ID" value="GAA1873498.1"/>
    <property type="molecule type" value="Genomic_DNA"/>
</dbReference>
<accession>A0ABN2NKN4</accession>
<feature type="transmembrane region" description="Helical" evidence="1">
    <location>
        <begin position="195"/>
        <end position="216"/>
    </location>
</feature>
<dbReference type="RefSeq" id="WP_344105689.1">
    <property type="nucleotide sequence ID" value="NZ_BAAANL010000008.1"/>
</dbReference>
<dbReference type="InterPro" id="IPR018750">
    <property type="entry name" value="DUF2306_membrane"/>
</dbReference>
<evidence type="ECO:0000256" key="1">
    <source>
        <dbReference type="SAM" id="Phobius"/>
    </source>
</evidence>
<gene>
    <name evidence="2" type="ORF">GCM10009751_36250</name>
</gene>
<keyword evidence="1" id="KW-0472">Membrane</keyword>
<keyword evidence="1" id="KW-1133">Transmembrane helix</keyword>
<evidence type="ECO:0000313" key="3">
    <source>
        <dbReference type="Proteomes" id="UP001501094"/>
    </source>
</evidence>
<feature type="transmembrane region" description="Helical" evidence="1">
    <location>
        <begin position="17"/>
        <end position="37"/>
    </location>
</feature>
<dbReference type="Pfam" id="PF10067">
    <property type="entry name" value="DUF2306"/>
    <property type="match status" value="1"/>
</dbReference>
<proteinExistence type="predicted"/>